<dbReference type="SUPFAM" id="SSF47413">
    <property type="entry name" value="lambda repressor-like DNA-binding domains"/>
    <property type="match status" value="1"/>
</dbReference>
<keyword evidence="1" id="KW-0805">Transcription regulation</keyword>
<name>A0A1Q2GZA8_9GAMM</name>
<dbReference type="CDD" id="cd00093">
    <property type="entry name" value="HTH_XRE"/>
    <property type="match status" value="1"/>
</dbReference>
<dbReference type="Pfam" id="PF15731">
    <property type="entry name" value="MqsA_antitoxin"/>
    <property type="match status" value="1"/>
</dbReference>
<dbReference type="STRING" id="247523.B0W48_11855"/>
<dbReference type="Gene3D" id="1.10.260.40">
    <property type="entry name" value="lambda repressor-like DNA-binding domains"/>
    <property type="match status" value="1"/>
</dbReference>
<sequence length="104" mass="11570">MSKRDLFSELTIALADAKAHSQVKPTLATHTVNDINDLAISPNEIVNIRETFNISRGVFANILHTSARTLENWEQGRSTPNGQAITLLKLVQRHPETLNQIAEL</sequence>
<evidence type="ECO:0000256" key="1">
    <source>
        <dbReference type="ARBA" id="ARBA00023015"/>
    </source>
</evidence>
<dbReference type="InterPro" id="IPR001387">
    <property type="entry name" value="Cro/C1-type_HTH"/>
</dbReference>
<dbReference type="PANTHER" id="PTHR36511">
    <property type="entry name" value="MERR FAMILY BACTERIAL REGULATORY PROTEIN"/>
    <property type="match status" value="1"/>
</dbReference>
<reference evidence="4 5" key="1">
    <citation type="submission" date="2017-02" db="EMBL/GenBank/DDBJ databases">
        <title>Complete genome sequence of the cold-active Pseudoalteromonas aliena strain EH1 isolated from Arctic seawater.</title>
        <authorList>
            <person name="Kim E."/>
            <person name="Heo E."/>
            <person name="Kim H."/>
            <person name="Kim D."/>
        </authorList>
    </citation>
    <scope>NUCLEOTIDE SEQUENCE [LARGE SCALE GENOMIC DNA]</scope>
    <source>
        <strain evidence="4 5">EH1</strain>
    </source>
</reference>
<organism evidence="4 5">
    <name type="scientific">Pseudoalteromonas aliena</name>
    <dbReference type="NCBI Taxonomy" id="247523"/>
    <lineage>
        <taxon>Bacteria</taxon>
        <taxon>Pseudomonadati</taxon>
        <taxon>Pseudomonadota</taxon>
        <taxon>Gammaproteobacteria</taxon>
        <taxon>Alteromonadales</taxon>
        <taxon>Pseudoalteromonadaceae</taxon>
        <taxon>Pseudoalteromonas</taxon>
    </lineage>
</organism>
<accession>A0A1Q2GZA8</accession>
<proteinExistence type="predicted"/>
<keyword evidence="2" id="KW-0238">DNA-binding</keyword>
<dbReference type="InterPro" id="IPR010982">
    <property type="entry name" value="Lambda_DNA-bd_dom_sf"/>
</dbReference>
<evidence type="ECO:0000256" key="2">
    <source>
        <dbReference type="ARBA" id="ARBA00023125"/>
    </source>
</evidence>
<gene>
    <name evidence="4" type="ORF">B0W48_11855</name>
</gene>
<evidence type="ECO:0000313" key="4">
    <source>
        <dbReference type="EMBL" id="AQQ00427.1"/>
    </source>
</evidence>
<dbReference type="InterPro" id="IPR052359">
    <property type="entry name" value="HTH-type_reg/antitoxin"/>
</dbReference>
<dbReference type="Proteomes" id="UP000188243">
    <property type="component" value="Chromosome"/>
</dbReference>
<dbReference type="EMBL" id="CP019628">
    <property type="protein sequence ID" value="AQQ00427.1"/>
    <property type="molecule type" value="Genomic_DNA"/>
</dbReference>
<protein>
    <submittedName>
        <fullName evidence="4">Transcriptional regulator</fullName>
    </submittedName>
</protein>
<dbReference type="KEGG" id="paln:B0W48_11855"/>
<dbReference type="PANTHER" id="PTHR36511:SF3">
    <property type="entry name" value="ANTITOXIN HIGA-2"/>
    <property type="match status" value="1"/>
</dbReference>
<dbReference type="InterPro" id="IPR032758">
    <property type="entry name" value="MqsA/HigA-2"/>
</dbReference>
<evidence type="ECO:0000256" key="3">
    <source>
        <dbReference type="ARBA" id="ARBA00023163"/>
    </source>
</evidence>
<dbReference type="AlphaFoldDB" id="A0A1Q2GZA8"/>
<dbReference type="GO" id="GO:0003677">
    <property type="term" value="F:DNA binding"/>
    <property type="evidence" value="ECO:0007669"/>
    <property type="project" value="UniProtKB-KW"/>
</dbReference>
<keyword evidence="3" id="KW-0804">Transcription</keyword>
<dbReference type="RefSeq" id="WP_077537116.1">
    <property type="nucleotide sequence ID" value="NZ_CP019628.1"/>
</dbReference>
<evidence type="ECO:0000313" key="5">
    <source>
        <dbReference type="Proteomes" id="UP000188243"/>
    </source>
</evidence>